<dbReference type="HOGENOM" id="CLU_880097_0_0_1"/>
<evidence type="ECO:0000313" key="2">
    <source>
        <dbReference type="EMBL" id="EPT02403.1"/>
    </source>
</evidence>
<feature type="coiled-coil region" evidence="1">
    <location>
        <begin position="178"/>
        <end position="268"/>
    </location>
</feature>
<accession>S8ECP7</accession>
<dbReference type="AlphaFoldDB" id="S8ECP7"/>
<reference evidence="2 3" key="1">
    <citation type="journal article" date="2012" name="Science">
        <title>The Paleozoic origin of enzymatic lignin decomposition reconstructed from 31 fungal genomes.</title>
        <authorList>
            <person name="Floudas D."/>
            <person name="Binder M."/>
            <person name="Riley R."/>
            <person name="Barry K."/>
            <person name="Blanchette R.A."/>
            <person name="Henrissat B."/>
            <person name="Martinez A.T."/>
            <person name="Otillar R."/>
            <person name="Spatafora J.W."/>
            <person name="Yadav J.S."/>
            <person name="Aerts A."/>
            <person name="Benoit I."/>
            <person name="Boyd A."/>
            <person name="Carlson A."/>
            <person name="Copeland A."/>
            <person name="Coutinho P.M."/>
            <person name="de Vries R.P."/>
            <person name="Ferreira P."/>
            <person name="Findley K."/>
            <person name="Foster B."/>
            <person name="Gaskell J."/>
            <person name="Glotzer D."/>
            <person name="Gorecki P."/>
            <person name="Heitman J."/>
            <person name="Hesse C."/>
            <person name="Hori C."/>
            <person name="Igarashi K."/>
            <person name="Jurgens J.A."/>
            <person name="Kallen N."/>
            <person name="Kersten P."/>
            <person name="Kohler A."/>
            <person name="Kuees U."/>
            <person name="Kumar T.K.A."/>
            <person name="Kuo A."/>
            <person name="LaButti K."/>
            <person name="Larrondo L.F."/>
            <person name="Lindquist E."/>
            <person name="Ling A."/>
            <person name="Lombard V."/>
            <person name="Lucas S."/>
            <person name="Lundell T."/>
            <person name="Martin R."/>
            <person name="McLaughlin D.J."/>
            <person name="Morgenstern I."/>
            <person name="Morin E."/>
            <person name="Murat C."/>
            <person name="Nagy L.G."/>
            <person name="Nolan M."/>
            <person name="Ohm R.A."/>
            <person name="Patyshakuliyeva A."/>
            <person name="Rokas A."/>
            <person name="Ruiz-Duenas F.J."/>
            <person name="Sabat G."/>
            <person name="Salamov A."/>
            <person name="Samejima M."/>
            <person name="Schmutz J."/>
            <person name="Slot J.C."/>
            <person name="St John F."/>
            <person name="Stenlid J."/>
            <person name="Sun H."/>
            <person name="Sun S."/>
            <person name="Syed K."/>
            <person name="Tsang A."/>
            <person name="Wiebenga A."/>
            <person name="Young D."/>
            <person name="Pisabarro A."/>
            <person name="Eastwood D.C."/>
            <person name="Martin F."/>
            <person name="Cullen D."/>
            <person name="Grigoriev I.V."/>
            <person name="Hibbett D.S."/>
        </authorList>
    </citation>
    <scope>NUCLEOTIDE SEQUENCE</scope>
    <source>
        <strain evidence="3">FP-58527</strain>
    </source>
</reference>
<dbReference type="Proteomes" id="UP000015241">
    <property type="component" value="Unassembled WGS sequence"/>
</dbReference>
<protein>
    <submittedName>
        <fullName evidence="2">Uncharacterized protein</fullName>
    </submittedName>
</protein>
<dbReference type="EMBL" id="KE504135">
    <property type="protein sequence ID" value="EPT02403.1"/>
    <property type="molecule type" value="Genomic_DNA"/>
</dbReference>
<evidence type="ECO:0000313" key="3">
    <source>
        <dbReference type="Proteomes" id="UP000015241"/>
    </source>
</evidence>
<sequence>MDALMDAAILVTLDPELASDMVKLLGEQLKRLRAKSCALEEELRIAREAQPGIQEETDVRGAIDALNVQIEGLRETVRLRDENISQKAETVAVLEKTVSQRDAVLRVCAAEAKKNQDMITKLSNANSQLEKNSARMRTRNEQVARNDKAVGALQAQLMEKEDKLRAFDDYKKMVELSLSSLSNERDQARAIKSKLEEKYKAQLELLKVVTQERDRYKADAEKYQTEAKKYQAEVKKHEEETTKCEAEVRRYEAQAKEARNTVNNLAWAVQFGQFIAMMQALPEPAETLPCRSKIRSYLSAECVGHTPRVFEIIHQV</sequence>
<gene>
    <name evidence="2" type="ORF">FOMPIDRAFT_102078</name>
</gene>
<proteinExistence type="predicted"/>
<name>S8ECP7_FOMSC</name>
<evidence type="ECO:0000256" key="1">
    <source>
        <dbReference type="SAM" id="Coils"/>
    </source>
</evidence>
<organism evidence="2 3">
    <name type="scientific">Fomitopsis schrenkii</name>
    <name type="common">Brown rot fungus</name>
    <dbReference type="NCBI Taxonomy" id="2126942"/>
    <lineage>
        <taxon>Eukaryota</taxon>
        <taxon>Fungi</taxon>
        <taxon>Dikarya</taxon>
        <taxon>Basidiomycota</taxon>
        <taxon>Agaricomycotina</taxon>
        <taxon>Agaricomycetes</taxon>
        <taxon>Polyporales</taxon>
        <taxon>Fomitopsis</taxon>
    </lineage>
</organism>
<dbReference type="OrthoDB" id="2879738at2759"/>
<feature type="coiled-coil region" evidence="1">
    <location>
        <begin position="112"/>
        <end position="146"/>
    </location>
</feature>
<keyword evidence="3" id="KW-1185">Reference proteome</keyword>
<keyword evidence="1" id="KW-0175">Coiled coil</keyword>
<dbReference type="InParanoid" id="S8ECP7"/>